<evidence type="ECO:0008006" key="2">
    <source>
        <dbReference type="Google" id="ProtNLM"/>
    </source>
</evidence>
<reference evidence="1" key="1">
    <citation type="journal article" date="2017" name="PLoS ONE">
        <title>Genetic diversity of the O antigens of Proteus species and the development of a suspension array for molecular serotyping.</title>
        <authorList>
            <person name="Yu X."/>
            <person name="Torzewska A."/>
            <person name="Zhang X."/>
            <person name="Yin Z."/>
            <person name="Drzewiecka D."/>
            <person name="Cao H."/>
            <person name="Liu B."/>
            <person name="Knirel Y.A."/>
            <person name="Rozalski A."/>
            <person name="Wang L."/>
        </authorList>
    </citation>
    <scope>NUCLEOTIDE SEQUENCE</scope>
    <source>
        <strain evidence="1">PrK 38/57</strain>
    </source>
</reference>
<accession>A0A385JMI1</accession>
<evidence type="ECO:0000313" key="1">
    <source>
        <dbReference type="EMBL" id="AXY99549.1"/>
    </source>
</evidence>
<sequence length="327" mass="38604">MHNVTLSFKYSHHISQYIYGFLLLSKNNIIKLSNIDKDTNITGAQHILRANIDGKKIIYDANDGDHIDRGFFSIPDYEWCDLYFKRSYSNQLAEQFPKCRPLGFNYEIKPFYGMIDRFFGDIRRLMGKEIVKHTDLEIIPNVSNNPKILFLTRLWEPNPLKDNASKIELEYYNETIQLNKVRMDALNMIHTQFNERSTIGINDIPYSRRMAPDFILPKEKTHRRNFINMMKEHEICITSTGLHKSTGWRFGEFVAASRAIISEPLNYVVPGNFDNYLPFNNIEELYLAIEKLVNDKELRYDMMKRNNIYYNNYLKPDRLILNTITSL</sequence>
<organism evidence="1">
    <name type="scientific">Proteus mirabilis</name>
    <dbReference type="NCBI Taxonomy" id="584"/>
    <lineage>
        <taxon>Bacteria</taxon>
        <taxon>Pseudomonadati</taxon>
        <taxon>Pseudomonadota</taxon>
        <taxon>Gammaproteobacteria</taxon>
        <taxon>Enterobacterales</taxon>
        <taxon>Morganellaceae</taxon>
        <taxon>Proteus</taxon>
    </lineage>
</organism>
<proteinExistence type="predicted"/>
<dbReference type="AlphaFoldDB" id="A0A385JMI1"/>
<protein>
    <recommendedName>
        <fullName evidence="2">Glycosyltransferase family 1 protein</fullName>
    </recommendedName>
</protein>
<dbReference type="EMBL" id="KY710699">
    <property type="protein sequence ID" value="AXY99549.1"/>
    <property type="molecule type" value="Genomic_DNA"/>
</dbReference>
<dbReference type="RefSeq" id="WP_185166143.1">
    <property type="nucleotide sequence ID" value="NZ_JACKXO010000006.1"/>
</dbReference>
<name>A0A385JMI1_PROMI</name>